<sequence>MRNPANLPLEPFGDVLDYAVHGNLDVKSLCTFCLVGRQWYVTSIPRIYSKWTYNGEYRSFISLWKFSRTILSNFRVAEQVRTLDIRNWGFHPLGHSEVNLHTDLLQEDLKLIRGAIHNARIQELESDIMKALHRADRRPPMALLLTRLPNLTTICAHVPESDVVLAEVLKQALKDQDNRPQQQTLQNLKEASLPSEWHYPSTQDARDLYTLRLDYLWPLFRLPNIRKLSLFDFEPHGVAILFGDTAGASPITHLTLV</sequence>
<organism evidence="1 2">
    <name type="scientific">Zopfia rhizophila CBS 207.26</name>
    <dbReference type="NCBI Taxonomy" id="1314779"/>
    <lineage>
        <taxon>Eukaryota</taxon>
        <taxon>Fungi</taxon>
        <taxon>Dikarya</taxon>
        <taxon>Ascomycota</taxon>
        <taxon>Pezizomycotina</taxon>
        <taxon>Dothideomycetes</taxon>
        <taxon>Dothideomycetes incertae sedis</taxon>
        <taxon>Zopfiaceae</taxon>
        <taxon>Zopfia</taxon>
    </lineage>
</organism>
<dbReference type="Proteomes" id="UP000800200">
    <property type="component" value="Unassembled WGS sequence"/>
</dbReference>
<dbReference type="OrthoDB" id="5402033at2759"/>
<dbReference type="EMBL" id="ML994765">
    <property type="protein sequence ID" value="KAF2174836.1"/>
    <property type="molecule type" value="Genomic_DNA"/>
</dbReference>
<name>A0A6A6DB15_9PEZI</name>
<evidence type="ECO:0008006" key="3">
    <source>
        <dbReference type="Google" id="ProtNLM"/>
    </source>
</evidence>
<evidence type="ECO:0000313" key="1">
    <source>
        <dbReference type="EMBL" id="KAF2174836.1"/>
    </source>
</evidence>
<proteinExistence type="predicted"/>
<protein>
    <recommendedName>
        <fullName evidence="3">F-box domain-containing protein</fullName>
    </recommendedName>
</protein>
<keyword evidence="2" id="KW-1185">Reference proteome</keyword>
<evidence type="ECO:0000313" key="2">
    <source>
        <dbReference type="Proteomes" id="UP000800200"/>
    </source>
</evidence>
<gene>
    <name evidence="1" type="ORF">K469DRAFT_685223</name>
</gene>
<accession>A0A6A6DB15</accession>
<dbReference type="AlphaFoldDB" id="A0A6A6DB15"/>
<reference evidence="1" key="1">
    <citation type="journal article" date="2020" name="Stud. Mycol.">
        <title>101 Dothideomycetes genomes: a test case for predicting lifestyles and emergence of pathogens.</title>
        <authorList>
            <person name="Haridas S."/>
            <person name="Albert R."/>
            <person name="Binder M."/>
            <person name="Bloem J."/>
            <person name="Labutti K."/>
            <person name="Salamov A."/>
            <person name="Andreopoulos B."/>
            <person name="Baker S."/>
            <person name="Barry K."/>
            <person name="Bills G."/>
            <person name="Bluhm B."/>
            <person name="Cannon C."/>
            <person name="Castanera R."/>
            <person name="Culley D."/>
            <person name="Daum C."/>
            <person name="Ezra D."/>
            <person name="Gonzalez J."/>
            <person name="Henrissat B."/>
            <person name="Kuo A."/>
            <person name="Liang C."/>
            <person name="Lipzen A."/>
            <person name="Lutzoni F."/>
            <person name="Magnuson J."/>
            <person name="Mondo S."/>
            <person name="Nolan M."/>
            <person name="Ohm R."/>
            <person name="Pangilinan J."/>
            <person name="Park H.-J."/>
            <person name="Ramirez L."/>
            <person name="Alfaro M."/>
            <person name="Sun H."/>
            <person name="Tritt A."/>
            <person name="Yoshinaga Y."/>
            <person name="Zwiers L.-H."/>
            <person name="Turgeon B."/>
            <person name="Goodwin S."/>
            <person name="Spatafora J."/>
            <person name="Crous P."/>
            <person name="Grigoriev I."/>
        </authorList>
    </citation>
    <scope>NUCLEOTIDE SEQUENCE</scope>
    <source>
        <strain evidence="1">CBS 207.26</strain>
    </source>
</reference>